<evidence type="ECO:0000256" key="1">
    <source>
        <dbReference type="ARBA" id="ARBA00004141"/>
    </source>
</evidence>
<keyword evidence="4 6" id="KW-0472">Membrane</keyword>
<organism evidence="7 8">
    <name type="scientific">Phialocephala subalpina</name>
    <dbReference type="NCBI Taxonomy" id="576137"/>
    <lineage>
        <taxon>Eukaryota</taxon>
        <taxon>Fungi</taxon>
        <taxon>Dikarya</taxon>
        <taxon>Ascomycota</taxon>
        <taxon>Pezizomycotina</taxon>
        <taxon>Leotiomycetes</taxon>
        <taxon>Helotiales</taxon>
        <taxon>Mollisiaceae</taxon>
        <taxon>Phialocephala</taxon>
        <taxon>Phialocephala fortinii species complex</taxon>
    </lineage>
</organism>
<dbReference type="AlphaFoldDB" id="A0A1L7XZ20"/>
<evidence type="ECO:0000313" key="7">
    <source>
        <dbReference type="EMBL" id="CZR70210.1"/>
    </source>
</evidence>
<evidence type="ECO:0000313" key="8">
    <source>
        <dbReference type="Proteomes" id="UP000184330"/>
    </source>
</evidence>
<dbReference type="GO" id="GO:0016020">
    <property type="term" value="C:membrane"/>
    <property type="evidence" value="ECO:0007669"/>
    <property type="project" value="UniProtKB-SubCell"/>
</dbReference>
<keyword evidence="3 6" id="KW-1133">Transmembrane helix</keyword>
<accession>A0A1L7XZ20</accession>
<protein>
    <submittedName>
        <fullName evidence="7">Uncharacterized protein</fullName>
    </submittedName>
</protein>
<feature type="region of interest" description="Disordered" evidence="5">
    <location>
        <begin position="1"/>
        <end position="43"/>
    </location>
</feature>
<keyword evidence="8" id="KW-1185">Reference proteome</keyword>
<feature type="compositionally biased region" description="Basic and acidic residues" evidence="5">
    <location>
        <begin position="1"/>
        <end position="11"/>
    </location>
</feature>
<evidence type="ECO:0000256" key="6">
    <source>
        <dbReference type="SAM" id="Phobius"/>
    </source>
</evidence>
<feature type="compositionally biased region" description="Basic and acidic residues" evidence="5">
    <location>
        <begin position="28"/>
        <end position="43"/>
    </location>
</feature>
<evidence type="ECO:0000256" key="5">
    <source>
        <dbReference type="SAM" id="MobiDB-lite"/>
    </source>
</evidence>
<evidence type="ECO:0000256" key="3">
    <source>
        <dbReference type="ARBA" id="ARBA00022989"/>
    </source>
</evidence>
<feature type="transmembrane region" description="Helical" evidence="6">
    <location>
        <begin position="416"/>
        <end position="434"/>
    </location>
</feature>
<dbReference type="Gene3D" id="1.20.58.340">
    <property type="entry name" value="Magnesium transport protein CorA, transmembrane region"/>
    <property type="match status" value="1"/>
</dbReference>
<sequence>RARLHSQERQLHNVGSGSNTNNTSGGIEENKGRDDLSAKEPEGSWHDHAVEFASTSQCQYLELISGYNFKGSHHVGGKLDDSSLPGWFTKDPNITSPSTKGEQKRSGGLRLLHAICEKDSEKGCPALSFTKESFTIIEQHLGLPRQFVGLITSAHTRAVKFSSQSPGLDKHRLRGLIFKIAFYRTDFYQIAISYDSKTNVTHGLILSKTRGFENLPLLKRLRDEQLYCDQPLLLPLLAVELVIESCFERLHISDLKINDLQDGMGQHEYDDHPVGSPLELDFLATTRALNHVGKRVGVDSIRLGAAIIALENMKSWGIEMTKQSVEKEEVASTIDEKMTYLADTCRVLQLEAEYEEKRTGALIQVVYQFMAQKDARVNIEVAESSAAIAKASKDDSAVMRIIAIESKKDSSSMKTIATLGMIFLPGTFIAAIFSMPVFNWDKADGPFFKPHFKYYWAIVIPLTFIVLVLWALAVLLPWRKWMLNLRGKSESLDTERT</sequence>
<keyword evidence="2 6" id="KW-0812">Transmembrane</keyword>
<feature type="compositionally biased region" description="Low complexity" evidence="5">
    <location>
        <begin position="15"/>
        <end position="26"/>
    </location>
</feature>
<evidence type="ECO:0000256" key="2">
    <source>
        <dbReference type="ARBA" id="ARBA00022692"/>
    </source>
</evidence>
<name>A0A1L7XZ20_9HELO</name>
<dbReference type="SUPFAM" id="SSF144083">
    <property type="entry name" value="Magnesium transport protein CorA, transmembrane region"/>
    <property type="match status" value="1"/>
</dbReference>
<feature type="transmembrane region" description="Helical" evidence="6">
    <location>
        <begin position="454"/>
        <end position="478"/>
    </location>
</feature>
<dbReference type="Proteomes" id="UP000184330">
    <property type="component" value="Unassembled WGS sequence"/>
</dbReference>
<gene>
    <name evidence="7" type="ORF">PAC_20111</name>
</gene>
<evidence type="ECO:0000256" key="4">
    <source>
        <dbReference type="ARBA" id="ARBA00023136"/>
    </source>
</evidence>
<dbReference type="OrthoDB" id="2830640at2759"/>
<dbReference type="EMBL" id="FJOG01000107">
    <property type="protein sequence ID" value="CZR70210.1"/>
    <property type="molecule type" value="Genomic_DNA"/>
</dbReference>
<proteinExistence type="predicted"/>
<reference evidence="7 8" key="1">
    <citation type="submission" date="2016-03" db="EMBL/GenBank/DDBJ databases">
        <authorList>
            <person name="Ploux O."/>
        </authorList>
    </citation>
    <scope>NUCLEOTIDE SEQUENCE [LARGE SCALE GENOMIC DNA]</scope>
    <source>
        <strain evidence="7 8">UAMH 11012</strain>
    </source>
</reference>
<dbReference type="InterPro" id="IPR045863">
    <property type="entry name" value="CorA_TM1_TM2"/>
</dbReference>
<comment type="subcellular location">
    <subcellularLocation>
        <location evidence="1">Membrane</location>
        <topology evidence="1">Multi-pass membrane protein</topology>
    </subcellularLocation>
</comment>
<feature type="non-terminal residue" evidence="7">
    <location>
        <position position="1"/>
    </location>
</feature>
<dbReference type="STRING" id="576137.A0A1L7XZ20"/>